<accession>W7MT40</accession>
<dbReference type="SUPFAM" id="SSF48403">
    <property type="entry name" value="Ankyrin repeat"/>
    <property type="match status" value="1"/>
</dbReference>
<dbReference type="EMBL" id="CM000585">
    <property type="protein sequence ID" value="EWG47712.1"/>
    <property type="molecule type" value="Genomic_DNA"/>
</dbReference>
<keyword evidence="2" id="KW-1185">Reference proteome</keyword>
<dbReference type="Gene3D" id="1.25.40.20">
    <property type="entry name" value="Ankyrin repeat-containing domain"/>
    <property type="match status" value="1"/>
</dbReference>
<dbReference type="AlphaFoldDB" id="W7MT40"/>
<dbReference type="VEuPathDB" id="FungiDB:FVEG_16178"/>
<proteinExistence type="predicted"/>
<sequence>MGAGSQKTGYQQMEMGQPYSDIPATDPSDMYILTGRGFDVTDFLKFLCACREGDLSTLESIVASQTRSPHFLHHGLLDAIKNGRVDIVRYLLQSGTPIARNTPETILRAPANQQLALLQLFTEHGCTVNSPERFLPRLIQTNNEPLLDWFLEHGADPNLGGPEGVQTKLLG</sequence>
<gene>
    <name evidence="1" type="ORF">FVEG_16178</name>
</gene>
<evidence type="ECO:0000313" key="1">
    <source>
        <dbReference type="EMBL" id="EWG47712.1"/>
    </source>
</evidence>
<dbReference type="RefSeq" id="XP_018753903.1">
    <property type="nucleotide sequence ID" value="XM_018905415.1"/>
</dbReference>
<dbReference type="GeneID" id="30073054"/>
<name>W7MT40_GIBM7</name>
<reference evidence="1 2" key="1">
    <citation type="journal article" date="2010" name="Nature">
        <title>Comparative genomics reveals mobile pathogenicity chromosomes in Fusarium.</title>
        <authorList>
            <person name="Ma L.J."/>
            <person name="van der Does H.C."/>
            <person name="Borkovich K.A."/>
            <person name="Coleman J.J."/>
            <person name="Daboussi M.J."/>
            <person name="Di Pietro A."/>
            <person name="Dufresne M."/>
            <person name="Freitag M."/>
            <person name="Grabherr M."/>
            <person name="Henrissat B."/>
            <person name="Houterman P.M."/>
            <person name="Kang S."/>
            <person name="Shim W.B."/>
            <person name="Woloshuk C."/>
            <person name="Xie X."/>
            <person name="Xu J.R."/>
            <person name="Antoniw J."/>
            <person name="Baker S.E."/>
            <person name="Bluhm B.H."/>
            <person name="Breakspear A."/>
            <person name="Brown D.W."/>
            <person name="Butchko R.A."/>
            <person name="Chapman S."/>
            <person name="Coulson R."/>
            <person name="Coutinho P.M."/>
            <person name="Danchin E.G."/>
            <person name="Diener A."/>
            <person name="Gale L.R."/>
            <person name="Gardiner D.M."/>
            <person name="Goff S."/>
            <person name="Hammond-Kosack K.E."/>
            <person name="Hilburn K."/>
            <person name="Hua-Van A."/>
            <person name="Jonkers W."/>
            <person name="Kazan K."/>
            <person name="Kodira C.D."/>
            <person name="Koehrsen M."/>
            <person name="Kumar L."/>
            <person name="Lee Y.H."/>
            <person name="Li L."/>
            <person name="Manners J.M."/>
            <person name="Miranda-Saavedra D."/>
            <person name="Mukherjee M."/>
            <person name="Park G."/>
            <person name="Park J."/>
            <person name="Park S.Y."/>
            <person name="Proctor R.H."/>
            <person name="Regev A."/>
            <person name="Ruiz-Roldan M.C."/>
            <person name="Sain D."/>
            <person name="Sakthikumar S."/>
            <person name="Sykes S."/>
            <person name="Schwartz D.C."/>
            <person name="Turgeon B.G."/>
            <person name="Wapinski I."/>
            <person name="Yoder O."/>
            <person name="Young S."/>
            <person name="Zeng Q."/>
            <person name="Zhou S."/>
            <person name="Galagan J."/>
            <person name="Cuomo C.A."/>
            <person name="Kistler H.C."/>
            <person name="Rep M."/>
        </authorList>
    </citation>
    <scope>NUCLEOTIDE SEQUENCE [LARGE SCALE GENOMIC DNA]</scope>
    <source>
        <strain evidence="2">M3125 / FGSC 7600</strain>
    </source>
</reference>
<evidence type="ECO:0000313" key="2">
    <source>
        <dbReference type="Proteomes" id="UP000009096"/>
    </source>
</evidence>
<protein>
    <recommendedName>
        <fullName evidence="3">Ankyrin repeat protein</fullName>
    </recommendedName>
</protein>
<evidence type="ECO:0008006" key="3">
    <source>
        <dbReference type="Google" id="ProtNLM"/>
    </source>
</evidence>
<dbReference type="Proteomes" id="UP000009096">
    <property type="component" value="Chromosome 8"/>
</dbReference>
<dbReference type="OrthoDB" id="194358at2759"/>
<dbReference type="KEGG" id="fvr:FVEG_16178"/>
<dbReference type="InterPro" id="IPR036770">
    <property type="entry name" value="Ankyrin_rpt-contain_sf"/>
</dbReference>
<dbReference type="EMBL" id="DS022250">
    <property type="protein sequence ID" value="EWG47712.1"/>
    <property type="molecule type" value="Genomic_DNA"/>
</dbReference>
<organism evidence="1 2">
    <name type="scientific">Gibberella moniliformis (strain M3125 / FGSC 7600)</name>
    <name type="common">Maize ear and stalk rot fungus</name>
    <name type="synonym">Fusarium verticillioides</name>
    <dbReference type="NCBI Taxonomy" id="334819"/>
    <lineage>
        <taxon>Eukaryota</taxon>
        <taxon>Fungi</taxon>
        <taxon>Dikarya</taxon>
        <taxon>Ascomycota</taxon>
        <taxon>Pezizomycotina</taxon>
        <taxon>Sordariomycetes</taxon>
        <taxon>Hypocreomycetidae</taxon>
        <taxon>Hypocreales</taxon>
        <taxon>Nectriaceae</taxon>
        <taxon>Fusarium</taxon>
        <taxon>Fusarium fujikuroi species complex</taxon>
    </lineage>
</organism>